<dbReference type="EMBL" id="WHPN01000354">
    <property type="protein sequence ID" value="KAF4406672.1"/>
    <property type="molecule type" value="Genomic_DNA"/>
</dbReference>
<dbReference type="InterPro" id="IPR016181">
    <property type="entry name" value="Acyl_CoA_acyltransferase"/>
</dbReference>
<keyword evidence="5" id="KW-1185">Reference proteome</keyword>
<proteinExistence type="predicted"/>
<dbReference type="InterPro" id="IPR051016">
    <property type="entry name" value="Diverse_Substrate_AcTransf"/>
</dbReference>
<evidence type="ECO:0000256" key="2">
    <source>
        <dbReference type="ARBA" id="ARBA00023315"/>
    </source>
</evidence>
<evidence type="ECO:0000256" key="1">
    <source>
        <dbReference type="ARBA" id="ARBA00022679"/>
    </source>
</evidence>
<sequence>MIRTATADDVPAIAAMIRELAEYEKAGHEVEATEEHLHRALFGDNPAVFAHMAETDGVVEGFALWFLNFSTWQGVHGIYLEDLYVRPGARGRGHGRALLAELARICDERGYGRLDWSVLDWNAPSIAFYRALGAAPMDEWTGFRLTGEPLRQLGGSATGTAGSAAGDLAYGRRA</sequence>
<dbReference type="PROSITE" id="PS51186">
    <property type="entry name" value="GNAT"/>
    <property type="match status" value="1"/>
</dbReference>
<evidence type="ECO:0000259" key="3">
    <source>
        <dbReference type="PROSITE" id="PS51186"/>
    </source>
</evidence>
<reference evidence="4 5" key="1">
    <citation type="submission" date="2019-10" db="EMBL/GenBank/DDBJ databases">
        <title>Streptomyces tenebrisbrunneis sp.nov., an endogenous actinomycete isolated from of Lycium ruthenicum.</title>
        <authorList>
            <person name="Ma L."/>
        </authorList>
    </citation>
    <scope>NUCLEOTIDE SEQUENCE [LARGE SCALE GENOMIC DNA]</scope>
    <source>
        <strain evidence="4 5">TRM 66187</strain>
    </source>
</reference>
<keyword evidence="1" id="KW-0808">Transferase</keyword>
<dbReference type="CDD" id="cd04301">
    <property type="entry name" value="NAT_SF"/>
    <property type="match status" value="1"/>
</dbReference>
<comment type="caution">
    <text evidence="4">The sequence shown here is derived from an EMBL/GenBank/DDBJ whole genome shotgun (WGS) entry which is preliminary data.</text>
</comment>
<feature type="domain" description="N-acetyltransferase" evidence="3">
    <location>
        <begin position="1"/>
        <end position="155"/>
    </location>
</feature>
<dbReference type="Gene3D" id="3.40.630.30">
    <property type="match status" value="1"/>
</dbReference>
<keyword evidence="2" id="KW-0012">Acyltransferase</keyword>
<dbReference type="InterPro" id="IPR000182">
    <property type="entry name" value="GNAT_dom"/>
</dbReference>
<evidence type="ECO:0000313" key="4">
    <source>
        <dbReference type="EMBL" id="KAF4406672.1"/>
    </source>
</evidence>
<accession>A0ABQ7FHG1</accession>
<gene>
    <name evidence="4" type="ORF">GCU69_23930</name>
</gene>
<dbReference type="PANTHER" id="PTHR10545">
    <property type="entry name" value="DIAMINE N-ACETYLTRANSFERASE"/>
    <property type="match status" value="1"/>
</dbReference>
<protein>
    <submittedName>
        <fullName evidence="4">GNAT family N-acetyltransferase</fullName>
    </submittedName>
</protein>
<name>A0ABQ7FHG1_9ACTN</name>
<dbReference type="Pfam" id="PF00583">
    <property type="entry name" value="Acetyltransf_1"/>
    <property type="match status" value="1"/>
</dbReference>
<organism evidence="4 5">
    <name type="scientific">Streptomyces lycii</name>
    <dbReference type="NCBI Taxonomy" id="2654337"/>
    <lineage>
        <taxon>Bacteria</taxon>
        <taxon>Bacillati</taxon>
        <taxon>Actinomycetota</taxon>
        <taxon>Actinomycetes</taxon>
        <taxon>Kitasatosporales</taxon>
        <taxon>Streptomycetaceae</taxon>
        <taxon>Streptomyces</taxon>
    </lineage>
</organism>
<dbReference type="Proteomes" id="UP000621266">
    <property type="component" value="Unassembled WGS sequence"/>
</dbReference>
<evidence type="ECO:0000313" key="5">
    <source>
        <dbReference type="Proteomes" id="UP000621266"/>
    </source>
</evidence>
<dbReference type="PANTHER" id="PTHR10545:SF29">
    <property type="entry name" value="GH14572P-RELATED"/>
    <property type="match status" value="1"/>
</dbReference>
<dbReference type="RefSeq" id="WP_098755466.1">
    <property type="nucleotide sequence ID" value="NZ_WHPN01000354.1"/>
</dbReference>
<dbReference type="SUPFAM" id="SSF55729">
    <property type="entry name" value="Acyl-CoA N-acyltransferases (Nat)"/>
    <property type="match status" value="1"/>
</dbReference>